<sequence>MELRLVKKRDSVCFKTVFPEMYLLNNLTGIYSCRKPKKTLYKKKQCAGKSIVVFVESFLRSWRWKRFQ</sequence>
<protein>
    <submittedName>
        <fullName evidence="1">Uncharacterized protein</fullName>
    </submittedName>
</protein>
<dbReference type="EMBL" id="PDNZ01000006">
    <property type="protein sequence ID" value="PWW81656.1"/>
    <property type="molecule type" value="Genomic_DNA"/>
</dbReference>
<gene>
    <name evidence="1" type="ORF">CR164_09625</name>
</gene>
<reference evidence="2" key="1">
    <citation type="submission" date="2017-10" db="EMBL/GenBank/DDBJ databases">
        <authorList>
            <person name="Gaisin V.A."/>
            <person name="Rysina M.S."/>
            <person name="Grouzdev D.S."/>
        </authorList>
    </citation>
    <scope>NUCLEOTIDE SEQUENCE [LARGE SCALE GENOMIC DNA]</scope>
    <source>
        <strain evidence="2">V1</strain>
    </source>
</reference>
<dbReference type="Proteomes" id="UP000246278">
    <property type="component" value="Unassembled WGS sequence"/>
</dbReference>
<dbReference type="AlphaFoldDB" id="A0A317T8B2"/>
<evidence type="ECO:0000313" key="1">
    <source>
        <dbReference type="EMBL" id="PWW81656.1"/>
    </source>
</evidence>
<dbReference type="PROSITE" id="PS51257">
    <property type="entry name" value="PROKAR_LIPOPROTEIN"/>
    <property type="match status" value="1"/>
</dbReference>
<proteinExistence type="predicted"/>
<accession>A0A317T8B2</accession>
<evidence type="ECO:0000313" key="2">
    <source>
        <dbReference type="Proteomes" id="UP000246278"/>
    </source>
</evidence>
<comment type="caution">
    <text evidence="1">The sequence shown here is derived from an EMBL/GenBank/DDBJ whole genome shotgun (WGS) entry which is preliminary data.</text>
</comment>
<keyword evidence="2" id="KW-1185">Reference proteome</keyword>
<name>A0A317T8B2_9CHLB</name>
<organism evidence="1 2">
    <name type="scientific">Prosthecochloris marina</name>
    <dbReference type="NCBI Taxonomy" id="2017681"/>
    <lineage>
        <taxon>Bacteria</taxon>
        <taxon>Pseudomonadati</taxon>
        <taxon>Chlorobiota</taxon>
        <taxon>Chlorobiia</taxon>
        <taxon>Chlorobiales</taxon>
        <taxon>Chlorobiaceae</taxon>
        <taxon>Prosthecochloris</taxon>
    </lineage>
</organism>